<proteinExistence type="predicted"/>
<organism evidence="2 3">
    <name type="scientific">Solanum pennellii</name>
    <name type="common">Tomato</name>
    <name type="synonym">Lycopersicon pennellii</name>
    <dbReference type="NCBI Taxonomy" id="28526"/>
    <lineage>
        <taxon>Eukaryota</taxon>
        <taxon>Viridiplantae</taxon>
        <taxon>Streptophyta</taxon>
        <taxon>Embryophyta</taxon>
        <taxon>Tracheophyta</taxon>
        <taxon>Spermatophyta</taxon>
        <taxon>Magnoliopsida</taxon>
        <taxon>eudicotyledons</taxon>
        <taxon>Gunneridae</taxon>
        <taxon>Pentapetalae</taxon>
        <taxon>asterids</taxon>
        <taxon>lamiids</taxon>
        <taxon>Solanales</taxon>
        <taxon>Solanaceae</taxon>
        <taxon>Solanoideae</taxon>
        <taxon>Solaneae</taxon>
        <taxon>Solanum</taxon>
        <taxon>Solanum subgen. Lycopersicon</taxon>
    </lineage>
</organism>
<evidence type="ECO:0000313" key="2">
    <source>
        <dbReference type="Proteomes" id="UP000694930"/>
    </source>
</evidence>
<accession>A0ABM1GZ43</accession>
<protein>
    <submittedName>
        <fullName evidence="3">Uncharacterized protein LOC107021790</fullName>
    </submittedName>
</protein>
<sequence length="188" mass="21540">MPVNPVGLTNVEVRAYLAKMEQAITMKAQTMTNQVNRQNVQRENPLIHSMADMLKDFTRMNPPIFKGSKTSEDPQEFVDEVNNILVATGAIGLDEDLEEECRAAMLHDSMDLSRFMVHVQQVEESRKRKHNRAGNRSRHAKENFSNKIRTEIRDKTRFKKALSHKGESSYPRVAMIGIPSPESRETMK</sequence>
<name>A0ABM1GZ43_SOLPN</name>
<reference evidence="2" key="1">
    <citation type="journal article" date="2014" name="Nat. Genet.">
        <title>The genome of the stress-tolerant wild tomato species Solanum pennellii.</title>
        <authorList>
            <person name="Bolger A."/>
            <person name="Scossa F."/>
            <person name="Bolger M.E."/>
            <person name="Lanz C."/>
            <person name="Maumus F."/>
            <person name="Tohge T."/>
            <person name="Quesneville H."/>
            <person name="Alseekh S."/>
            <person name="Sorensen I."/>
            <person name="Lichtenstein G."/>
            <person name="Fich E.A."/>
            <person name="Conte M."/>
            <person name="Keller H."/>
            <person name="Schneeberger K."/>
            <person name="Schwacke R."/>
            <person name="Ofner I."/>
            <person name="Vrebalov J."/>
            <person name="Xu Y."/>
            <person name="Osorio S."/>
            <person name="Aflitos S.A."/>
            <person name="Schijlen E."/>
            <person name="Jimenez-Gomez J.M."/>
            <person name="Ryngajllo M."/>
            <person name="Kimura S."/>
            <person name="Kumar R."/>
            <person name="Koenig D."/>
            <person name="Headland L.R."/>
            <person name="Maloof J.N."/>
            <person name="Sinha N."/>
            <person name="van Ham R.C."/>
            <person name="Lankhorst R.K."/>
            <person name="Mao L."/>
            <person name="Vogel A."/>
            <person name="Arsova B."/>
            <person name="Panstruga R."/>
            <person name="Fei Z."/>
            <person name="Rose J.K."/>
            <person name="Zamir D."/>
            <person name="Carrari F."/>
            <person name="Giovannoni J.J."/>
            <person name="Weigel D."/>
            <person name="Usadel B."/>
            <person name="Fernie A.R."/>
        </authorList>
    </citation>
    <scope>NUCLEOTIDE SEQUENCE [LARGE SCALE GENOMIC DNA]</scope>
    <source>
        <strain evidence="2">cv. LA0716</strain>
    </source>
</reference>
<dbReference type="RefSeq" id="XP_015077987.1">
    <property type="nucleotide sequence ID" value="XM_015222501.1"/>
</dbReference>
<evidence type="ECO:0000313" key="3">
    <source>
        <dbReference type="RefSeq" id="XP_015077987.1"/>
    </source>
</evidence>
<gene>
    <name evidence="3" type="primary">LOC107021790</name>
</gene>
<feature type="compositionally biased region" description="Basic and acidic residues" evidence="1">
    <location>
        <begin position="140"/>
        <end position="155"/>
    </location>
</feature>
<dbReference type="Proteomes" id="UP000694930">
    <property type="component" value="Chromosome 1"/>
</dbReference>
<keyword evidence="2" id="KW-1185">Reference proteome</keyword>
<feature type="compositionally biased region" description="Basic residues" evidence="1">
    <location>
        <begin position="127"/>
        <end position="139"/>
    </location>
</feature>
<evidence type="ECO:0000256" key="1">
    <source>
        <dbReference type="SAM" id="MobiDB-lite"/>
    </source>
</evidence>
<dbReference type="GeneID" id="107021790"/>
<feature type="region of interest" description="Disordered" evidence="1">
    <location>
        <begin position="124"/>
        <end position="188"/>
    </location>
</feature>
<reference evidence="3" key="2">
    <citation type="submission" date="2025-08" db="UniProtKB">
        <authorList>
            <consortium name="RefSeq"/>
        </authorList>
    </citation>
    <scope>IDENTIFICATION</scope>
</reference>